<dbReference type="Proteomes" id="UP000271162">
    <property type="component" value="Unassembled WGS sequence"/>
</dbReference>
<organism evidence="1 2">
    <name type="scientific">Nippostrongylus brasiliensis</name>
    <name type="common">Rat hookworm</name>
    <dbReference type="NCBI Taxonomy" id="27835"/>
    <lineage>
        <taxon>Eukaryota</taxon>
        <taxon>Metazoa</taxon>
        <taxon>Ecdysozoa</taxon>
        <taxon>Nematoda</taxon>
        <taxon>Chromadorea</taxon>
        <taxon>Rhabditida</taxon>
        <taxon>Rhabditina</taxon>
        <taxon>Rhabditomorpha</taxon>
        <taxon>Strongyloidea</taxon>
        <taxon>Heligmosomidae</taxon>
        <taxon>Nippostrongylus</taxon>
    </lineage>
</organism>
<dbReference type="STRING" id="27835.A0A3P7AEF1"/>
<evidence type="ECO:0000313" key="2">
    <source>
        <dbReference type="Proteomes" id="UP000271162"/>
    </source>
</evidence>
<keyword evidence="2" id="KW-1185">Reference proteome</keyword>
<protein>
    <submittedName>
        <fullName evidence="1">Uncharacterized protein</fullName>
    </submittedName>
</protein>
<gene>
    <name evidence="1" type="ORF">NBR_LOCUS4119</name>
</gene>
<proteinExistence type="predicted"/>
<name>A0A3P7AEF1_NIPBR</name>
<reference evidence="1 2" key="1">
    <citation type="submission" date="2018-11" db="EMBL/GenBank/DDBJ databases">
        <authorList>
            <consortium name="Pathogen Informatics"/>
        </authorList>
    </citation>
    <scope>NUCLEOTIDE SEQUENCE [LARGE SCALE GENOMIC DNA]</scope>
</reference>
<evidence type="ECO:0000313" key="1">
    <source>
        <dbReference type="EMBL" id="VDL67708.1"/>
    </source>
</evidence>
<dbReference type="AlphaFoldDB" id="A0A3P7AEF1"/>
<dbReference type="EMBL" id="UYSL01007125">
    <property type="protein sequence ID" value="VDL67708.1"/>
    <property type="molecule type" value="Genomic_DNA"/>
</dbReference>
<accession>A0A3P7AEF1</accession>
<sequence length="163" mass="18631">MFSALITLGSNEAGELSFGGSVTRVHLWSRVLDFDSEIPMMVVSCHGSEPTFEGLLSRFNGYTELKGKVERLPRSTCGREKRGRREELPLRVENCPQDHFVVTSEREVNVTWPEPEFVSKYPLEKVERNFKQGQVCEHLLLFIQPGRTPQLLSHNQESNIKIT</sequence>